<feature type="domain" description="J" evidence="2">
    <location>
        <begin position="50"/>
        <end position="117"/>
    </location>
</feature>
<organism evidence="3 4">
    <name type="scientific">Calothrix parietina FACHB-288</name>
    <dbReference type="NCBI Taxonomy" id="2692896"/>
    <lineage>
        <taxon>Bacteria</taxon>
        <taxon>Bacillati</taxon>
        <taxon>Cyanobacteriota</taxon>
        <taxon>Cyanophyceae</taxon>
        <taxon>Nostocales</taxon>
        <taxon>Calotrichaceae</taxon>
        <taxon>Calothrix</taxon>
    </lineage>
</organism>
<evidence type="ECO:0000256" key="1">
    <source>
        <dbReference type="SAM" id="Phobius"/>
    </source>
</evidence>
<dbReference type="EMBL" id="JACJQH010000078">
    <property type="protein sequence ID" value="MBD2200163.1"/>
    <property type="molecule type" value="Genomic_DNA"/>
</dbReference>
<dbReference type="RefSeq" id="WP_190550679.1">
    <property type="nucleotide sequence ID" value="NZ_CAWPNO010000115.1"/>
</dbReference>
<dbReference type="SUPFAM" id="SSF46565">
    <property type="entry name" value="Chaperone J-domain"/>
    <property type="match status" value="1"/>
</dbReference>
<comment type="caution">
    <text evidence="3">The sequence shown here is derived from an EMBL/GenBank/DDBJ whole genome shotgun (WGS) entry which is preliminary data.</text>
</comment>
<feature type="transmembrane region" description="Helical" evidence="1">
    <location>
        <begin position="327"/>
        <end position="347"/>
    </location>
</feature>
<dbReference type="InterPro" id="IPR036869">
    <property type="entry name" value="J_dom_sf"/>
</dbReference>
<dbReference type="CDD" id="cd06257">
    <property type="entry name" value="DnaJ"/>
    <property type="match status" value="1"/>
</dbReference>
<accession>A0ABR8AJL8</accession>
<evidence type="ECO:0000259" key="2">
    <source>
        <dbReference type="PROSITE" id="PS50076"/>
    </source>
</evidence>
<proteinExistence type="predicted"/>
<keyword evidence="1" id="KW-1133">Transmembrane helix</keyword>
<dbReference type="Proteomes" id="UP000658514">
    <property type="component" value="Unassembled WGS sequence"/>
</dbReference>
<keyword evidence="1" id="KW-0812">Transmembrane</keyword>
<keyword evidence="4" id="KW-1185">Reference proteome</keyword>
<protein>
    <recommendedName>
        <fullName evidence="2">J domain-containing protein</fullName>
    </recommendedName>
</protein>
<dbReference type="PROSITE" id="PS50076">
    <property type="entry name" value="DNAJ_2"/>
    <property type="match status" value="1"/>
</dbReference>
<reference evidence="3 4" key="1">
    <citation type="journal article" date="2020" name="ISME J.">
        <title>Comparative genomics reveals insights into cyanobacterial evolution and habitat adaptation.</title>
        <authorList>
            <person name="Chen M.Y."/>
            <person name="Teng W.K."/>
            <person name="Zhao L."/>
            <person name="Hu C.X."/>
            <person name="Zhou Y.K."/>
            <person name="Han B.P."/>
            <person name="Song L.R."/>
            <person name="Shu W.S."/>
        </authorList>
    </citation>
    <scope>NUCLEOTIDE SEQUENCE [LARGE SCALE GENOMIC DNA]</scope>
    <source>
        <strain evidence="3 4">FACHB-288</strain>
    </source>
</reference>
<evidence type="ECO:0000313" key="3">
    <source>
        <dbReference type="EMBL" id="MBD2200163.1"/>
    </source>
</evidence>
<gene>
    <name evidence="3" type="ORF">H6G24_32650</name>
</gene>
<dbReference type="InterPro" id="IPR001623">
    <property type="entry name" value="DnaJ_domain"/>
</dbReference>
<dbReference type="Gene3D" id="1.10.287.110">
    <property type="entry name" value="DnaJ domain"/>
    <property type="match status" value="1"/>
</dbReference>
<sequence>MKNIKEKVLAQLSKEEVKELFGDLRKNITWEKAYESLQVVSIVKYERRIPKLDMLNIFEDIYEINELKKEYRRLSNIYHPDVPGTGDAGIFIKINEAYEDTLNFIEKGYTSIYEEFADIVYEYCSYDPYEEESEDEEDIAIRELNRILDEDVFGSVDDEYIRELLSKLKDEYYIGVCWKAYYELREEYPLEVKDIELDNVSINNNTKIEVCGIYIQNPWEIEMQYENESIYIDNECTEYVDKVLYLPMSLSTKEGDIGIEIDWFNDAILPFQYNYSESIQTEASNEAIEEHITYSDIDTDQPTKEAYIEPSEGVNEQQPGHQIVMEYLIVCLVIGIEAIYGLLNPLYKKLRDYYDKSDRCKSIRQKVESIRDKVKKYISFI</sequence>
<evidence type="ECO:0000313" key="4">
    <source>
        <dbReference type="Proteomes" id="UP000658514"/>
    </source>
</evidence>
<name>A0ABR8AJL8_9CYAN</name>
<keyword evidence="1" id="KW-0472">Membrane</keyword>